<dbReference type="AlphaFoldDB" id="A0A1P8UK43"/>
<dbReference type="PANTHER" id="PTHR43163:SF3">
    <property type="entry name" value="PEPTIDE ABC TRANSPORTER PERMEASE PROTEIN"/>
    <property type="match status" value="1"/>
</dbReference>
<feature type="domain" description="ABC transmembrane type-1" evidence="8">
    <location>
        <begin position="95"/>
        <end position="301"/>
    </location>
</feature>
<dbReference type="Gene3D" id="1.10.3720.10">
    <property type="entry name" value="MetI-like"/>
    <property type="match status" value="1"/>
</dbReference>
<organism evidence="9 10">
    <name type="scientific">Acidihalobacter ferrooxydans</name>
    <dbReference type="NCBI Taxonomy" id="1765967"/>
    <lineage>
        <taxon>Bacteria</taxon>
        <taxon>Pseudomonadati</taxon>
        <taxon>Pseudomonadota</taxon>
        <taxon>Gammaproteobacteria</taxon>
        <taxon>Chromatiales</taxon>
        <taxon>Ectothiorhodospiraceae</taxon>
        <taxon>Acidihalobacter</taxon>
    </lineage>
</organism>
<evidence type="ECO:0000313" key="10">
    <source>
        <dbReference type="Proteomes" id="UP000243807"/>
    </source>
</evidence>
<keyword evidence="10" id="KW-1185">Reference proteome</keyword>
<dbReference type="Proteomes" id="UP000243807">
    <property type="component" value="Chromosome"/>
</dbReference>
<name>A0A1P8UK43_9GAMM</name>
<evidence type="ECO:0000256" key="6">
    <source>
        <dbReference type="ARBA" id="ARBA00023136"/>
    </source>
</evidence>
<keyword evidence="5 7" id="KW-1133">Transmembrane helix</keyword>
<sequence length="315" mass="34417">MLSMILRRLGTSTVSIALLVTIVFFMIHATPGGPAYSILGVRATPAAVAALNRQMGLDHPIWQQYGTWWMHLAQGNLGYSYTQHAPVASLMGSYLQNTLLLYVLATVIAILFSIFIGMVQGAWAERFGGKVIGALQITFYAMPVFFIGSILILVFAIDLGWLPSGGISGSGNGGTLDYLRHMLLPAVTLALPITAGLSRYFGHQARNDYRLDYVRTARARGVPPLRLALNHVLRNAIRPLVTVIGMMIPYIFVGGILTESVFNYPGLGWLLWRSALNQDYPTLTAIVLLIGILTIVGNLAADLVNSILDVRVRYE</sequence>
<evidence type="ECO:0000256" key="2">
    <source>
        <dbReference type="ARBA" id="ARBA00022448"/>
    </source>
</evidence>
<feature type="transmembrane region" description="Helical" evidence="7">
    <location>
        <begin position="240"/>
        <end position="262"/>
    </location>
</feature>
<evidence type="ECO:0000256" key="3">
    <source>
        <dbReference type="ARBA" id="ARBA00022475"/>
    </source>
</evidence>
<comment type="similarity">
    <text evidence="7">Belongs to the binding-protein-dependent transport system permease family.</text>
</comment>
<feature type="transmembrane region" description="Helical" evidence="7">
    <location>
        <begin position="182"/>
        <end position="201"/>
    </location>
</feature>
<evidence type="ECO:0000256" key="7">
    <source>
        <dbReference type="RuleBase" id="RU363032"/>
    </source>
</evidence>
<comment type="subcellular location">
    <subcellularLocation>
        <location evidence="1 7">Cell membrane</location>
        <topology evidence="1 7">Multi-pass membrane protein</topology>
    </subcellularLocation>
</comment>
<dbReference type="GO" id="GO:0005886">
    <property type="term" value="C:plasma membrane"/>
    <property type="evidence" value="ECO:0007669"/>
    <property type="project" value="UniProtKB-SubCell"/>
</dbReference>
<gene>
    <name evidence="9" type="ORF">BW247_14435</name>
</gene>
<dbReference type="InterPro" id="IPR035906">
    <property type="entry name" value="MetI-like_sf"/>
</dbReference>
<reference evidence="9 10" key="1">
    <citation type="submission" date="2017-01" db="EMBL/GenBank/DDBJ databases">
        <title>Draft sequence of Acidihalobacter ferrooxidans strain DSM 14175 (strain V8).</title>
        <authorList>
            <person name="Khaleque H.N."/>
            <person name="Ramsay J.P."/>
            <person name="Murphy R.J.T."/>
            <person name="Kaksonen A.H."/>
            <person name="Boxall N.J."/>
            <person name="Watkin E.L.J."/>
        </authorList>
    </citation>
    <scope>NUCLEOTIDE SEQUENCE [LARGE SCALE GENOMIC DNA]</scope>
    <source>
        <strain evidence="9 10">V8</strain>
    </source>
</reference>
<evidence type="ECO:0000313" key="9">
    <source>
        <dbReference type="EMBL" id="APZ44142.1"/>
    </source>
</evidence>
<accession>A0A1P8UK43</accession>
<keyword evidence="3" id="KW-1003">Cell membrane</keyword>
<dbReference type="PROSITE" id="PS50928">
    <property type="entry name" value="ABC_TM1"/>
    <property type="match status" value="1"/>
</dbReference>
<dbReference type="GO" id="GO:0055085">
    <property type="term" value="P:transmembrane transport"/>
    <property type="evidence" value="ECO:0007669"/>
    <property type="project" value="InterPro"/>
</dbReference>
<dbReference type="Pfam" id="PF00528">
    <property type="entry name" value="BPD_transp_1"/>
    <property type="match status" value="1"/>
</dbReference>
<dbReference type="PANTHER" id="PTHR43163">
    <property type="entry name" value="DIPEPTIDE TRANSPORT SYSTEM PERMEASE PROTEIN DPPB-RELATED"/>
    <property type="match status" value="1"/>
</dbReference>
<protein>
    <submittedName>
        <fullName evidence="9">Peptide ABC transporter permease</fullName>
    </submittedName>
</protein>
<dbReference type="RefSeq" id="WP_076837765.1">
    <property type="nucleotide sequence ID" value="NZ_CP019434.1"/>
</dbReference>
<evidence type="ECO:0000256" key="5">
    <source>
        <dbReference type="ARBA" id="ARBA00022989"/>
    </source>
</evidence>
<proteinExistence type="inferred from homology"/>
<evidence type="ECO:0000259" key="8">
    <source>
        <dbReference type="PROSITE" id="PS50928"/>
    </source>
</evidence>
<keyword evidence="2 7" id="KW-0813">Transport</keyword>
<dbReference type="InterPro" id="IPR045621">
    <property type="entry name" value="BPD_transp_1_N"/>
</dbReference>
<keyword evidence="4 7" id="KW-0812">Transmembrane</keyword>
<dbReference type="Pfam" id="PF19300">
    <property type="entry name" value="BPD_transp_1_N"/>
    <property type="match status" value="1"/>
</dbReference>
<dbReference type="SUPFAM" id="SSF161098">
    <property type="entry name" value="MetI-like"/>
    <property type="match status" value="1"/>
</dbReference>
<evidence type="ECO:0000256" key="1">
    <source>
        <dbReference type="ARBA" id="ARBA00004651"/>
    </source>
</evidence>
<evidence type="ECO:0000256" key="4">
    <source>
        <dbReference type="ARBA" id="ARBA00022692"/>
    </source>
</evidence>
<feature type="transmembrane region" description="Helical" evidence="7">
    <location>
        <begin position="282"/>
        <end position="304"/>
    </location>
</feature>
<dbReference type="InterPro" id="IPR000515">
    <property type="entry name" value="MetI-like"/>
</dbReference>
<keyword evidence="6 7" id="KW-0472">Membrane</keyword>
<dbReference type="EMBL" id="CP019434">
    <property type="protein sequence ID" value="APZ44142.1"/>
    <property type="molecule type" value="Genomic_DNA"/>
</dbReference>
<dbReference type="KEGG" id="afy:BW247_14435"/>
<dbReference type="STRING" id="1765967.BW247_14435"/>
<dbReference type="CDD" id="cd06261">
    <property type="entry name" value="TM_PBP2"/>
    <property type="match status" value="1"/>
</dbReference>
<feature type="transmembrane region" description="Helical" evidence="7">
    <location>
        <begin position="99"/>
        <end position="119"/>
    </location>
</feature>
<feature type="transmembrane region" description="Helical" evidence="7">
    <location>
        <begin position="139"/>
        <end position="162"/>
    </location>
</feature>